<feature type="transmembrane region" description="Helical" evidence="8">
    <location>
        <begin position="6"/>
        <end position="24"/>
    </location>
</feature>
<dbReference type="InterPro" id="IPR052175">
    <property type="entry name" value="ComplexI-like_HydComp"/>
</dbReference>
<keyword evidence="5" id="KW-0560">Oxidoreductase</keyword>
<dbReference type="Pfam" id="PF00361">
    <property type="entry name" value="Proton_antipo_M"/>
    <property type="match status" value="1"/>
</dbReference>
<dbReference type="Proteomes" id="UP000062912">
    <property type="component" value="Unassembled WGS sequence"/>
</dbReference>
<evidence type="ECO:0000256" key="2">
    <source>
        <dbReference type="ARBA" id="ARBA00022475"/>
    </source>
</evidence>
<evidence type="ECO:0000256" key="7">
    <source>
        <dbReference type="RuleBase" id="RU000320"/>
    </source>
</evidence>
<dbReference type="RefSeq" id="WP_060246128.1">
    <property type="nucleotide sequence ID" value="NZ_LPJR01000076.1"/>
</dbReference>
<dbReference type="AlphaFoldDB" id="A0A132E8H0"/>
<dbReference type="EMBL" id="LPJR01000076">
    <property type="protein sequence ID" value="KWF20812.1"/>
    <property type="molecule type" value="Genomic_DNA"/>
</dbReference>
<evidence type="ECO:0000256" key="4">
    <source>
        <dbReference type="ARBA" id="ARBA00022989"/>
    </source>
</evidence>
<dbReference type="InterPro" id="IPR001750">
    <property type="entry name" value="ND/Mrp_TM"/>
</dbReference>
<dbReference type="PANTHER" id="PTHR42682">
    <property type="entry name" value="HYDROGENASE-4 COMPONENT F"/>
    <property type="match status" value="1"/>
</dbReference>
<dbReference type="PANTHER" id="PTHR42682:SF5">
    <property type="entry name" value="HYDROGENASE-4 COMPONENT F"/>
    <property type="match status" value="1"/>
</dbReference>
<feature type="transmembrane region" description="Helical" evidence="8">
    <location>
        <begin position="156"/>
        <end position="183"/>
    </location>
</feature>
<feature type="transmembrane region" description="Helical" evidence="8">
    <location>
        <begin position="404"/>
        <end position="424"/>
    </location>
</feature>
<dbReference type="OrthoDB" id="9768329at2"/>
<feature type="transmembrane region" description="Helical" evidence="8">
    <location>
        <begin position="69"/>
        <end position="90"/>
    </location>
</feature>
<evidence type="ECO:0000256" key="5">
    <source>
        <dbReference type="ARBA" id="ARBA00023002"/>
    </source>
</evidence>
<evidence type="ECO:0000256" key="6">
    <source>
        <dbReference type="ARBA" id="ARBA00023136"/>
    </source>
</evidence>
<feature type="transmembrane region" description="Helical" evidence="8">
    <location>
        <begin position="102"/>
        <end position="120"/>
    </location>
</feature>
<feature type="transmembrane region" description="Helical" evidence="8">
    <location>
        <begin position="31"/>
        <end position="49"/>
    </location>
</feature>
<feature type="domain" description="NADH:quinone oxidoreductase/Mrp antiporter transmembrane" evidence="9">
    <location>
        <begin position="122"/>
        <end position="412"/>
    </location>
</feature>
<dbReference type="GO" id="GO:0016491">
    <property type="term" value="F:oxidoreductase activity"/>
    <property type="evidence" value="ECO:0007669"/>
    <property type="project" value="UniProtKB-KW"/>
</dbReference>
<comment type="subcellular location">
    <subcellularLocation>
        <location evidence="1">Cell membrane</location>
        <topology evidence="1">Multi-pass membrane protein</topology>
    </subcellularLocation>
    <subcellularLocation>
        <location evidence="7">Membrane</location>
        <topology evidence="7">Multi-pass membrane protein</topology>
    </subcellularLocation>
</comment>
<evidence type="ECO:0000256" key="3">
    <source>
        <dbReference type="ARBA" id="ARBA00022692"/>
    </source>
</evidence>
<evidence type="ECO:0000256" key="8">
    <source>
        <dbReference type="SAM" id="Phobius"/>
    </source>
</evidence>
<feature type="transmembrane region" description="Helical" evidence="8">
    <location>
        <begin position="450"/>
        <end position="472"/>
    </location>
</feature>
<feature type="transmembrane region" description="Helical" evidence="8">
    <location>
        <begin position="373"/>
        <end position="392"/>
    </location>
</feature>
<name>A0A132E8H0_9BURK</name>
<feature type="transmembrane region" description="Helical" evidence="8">
    <location>
        <begin position="273"/>
        <end position="292"/>
    </location>
</feature>
<keyword evidence="3 7" id="KW-0812">Transmembrane</keyword>
<comment type="caution">
    <text evidence="10">The sequence shown here is derived from an EMBL/GenBank/DDBJ whole genome shotgun (WGS) entry which is preliminary data.</text>
</comment>
<reference evidence="10 11" key="1">
    <citation type="submission" date="2015-11" db="EMBL/GenBank/DDBJ databases">
        <title>Expanding the genomic diversity of Burkholderia species for the development of highly accurate diagnostics.</title>
        <authorList>
            <person name="Sahl J."/>
            <person name="Keim P."/>
            <person name="Wagner D."/>
        </authorList>
    </citation>
    <scope>NUCLEOTIDE SEQUENCE [LARGE SCALE GENOMIC DNA]</scope>
    <source>
        <strain evidence="10 11">MSMB368WGS</strain>
    </source>
</reference>
<evidence type="ECO:0000313" key="10">
    <source>
        <dbReference type="EMBL" id="KWF20812.1"/>
    </source>
</evidence>
<feature type="transmembrane region" description="Helical" evidence="8">
    <location>
        <begin position="312"/>
        <end position="332"/>
    </location>
</feature>
<organism evidence="10 11">
    <name type="scientific">Burkholderia pseudomultivorans</name>
    <dbReference type="NCBI Taxonomy" id="1207504"/>
    <lineage>
        <taxon>Bacteria</taxon>
        <taxon>Pseudomonadati</taxon>
        <taxon>Pseudomonadota</taxon>
        <taxon>Betaproteobacteria</taxon>
        <taxon>Burkholderiales</taxon>
        <taxon>Burkholderiaceae</taxon>
        <taxon>Burkholderia</taxon>
        <taxon>Burkholderia cepacia complex</taxon>
    </lineage>
</organism>
<keyword evidence="2" id="KW-1003">Cell membrane</keyword>
<proteinExistence type="predicted"/>
<keyword evidence="4 8" id="KW-1133">Transmembrane helix</keyword>
<feature type="transmembrane region" description="Helical" evidence="8">
    <location>
        <begin position="242"/>
        <end position="261"/>
    </location>
</feature>
<evidence type="ECO:0000256" key="1">
    <source>
        <dbReference type="ARBA" id="ARBA00004651"/>
    </source>
</evidence>
<gene>
    <name evidence="10" type="ORF">WT56_29540</name>
</gene>
<evidence type="ECO:0000313" key="11">
    <source>
        <dbReference type="Proteomes" id="UP000062912"/>
    </source>
</evidence>
<accession>A0A132E8H0</accession>
<protein>
    <submittedName>
        <fullName evidence="10">NADH dehydrogenase</fullName>
    </submittedName>
</protein>
<keyword evidence="6 8" id="KW-0472">Membrane</keyword>
<dbReference type="GO" id="GO:0005886">
    <property type="term" value="C:plasma membrane"/>
    <property type="evidence" value="ECO:0007669"/>
    <property type="project" value="UniProtKB-SubCell"/>
</dbReference>
<sequence length="492" mass="52678">MIPCWLVAIVVAPLLAAVIAMAGRSGRVAEYANLAASAVCVTGALWLVAHADGPRTFVAGYVILDALAAWTLVCTCAVYCLASIYAIGYMRLLKDEAARLPGFYALFALFAATMICGPLMNNVGVYWIAIELTTLVSTFLVGFEHGQEAIEAAWKYIIVVSAGISLALLGTVLFYWAGSLVLGPTYDMTWSTLRNAAPRMNPALTQMAFLLVLVGYGTKAGLAPMHTWLPDAHSEGPAPVSAMLSGALLNTAMLGVARFLTVTDASGAARLPRSVLVAFGVCSLFIAALFIVRQQGIKRLMAYSSVEHMGVLALGFGFGGPLAIAAVLYHMLNHSLNKSLMFFGAGNMMRLYGTKNIDAIRDVWARFPVTGTMWLAGAVAITGAPPFGLFLSEMTLMRAGFATSHAWAVVVLLLLLIVIFIGFLNHFRSMYFDARRPGNMSADSDGSTAASAWMTVPMWLAIVPVFVFGVWWPDALWRFFQLVAADLGGGAK</sequence>
<feature type="transmembrane region" description="Helical" evidence="8">
    <location>
        <begin position="126"/>
        <end position="144"/>
    </location>
</feature>
<evidence type="ECO:0000259" key="9">
    <source>
        <dbReference type="Pfam" id="PF00361"/>
    </source>
</evidence>